<dbReference type="Proteomes" id="UP001143856">
    <property type="component" value="Unassembled WGS sequence"/>
</dbReference>
<gene>
    <name evidence="1" type="ORF">NUW58_g5486</name>
</gene>
<comment type="caution">
    <text evidence="1">The sequence shown here is derived from an EMBL/GenBank/DDBJ whole genome shotgun (WGS) entry which is preliminary data.</text>
</comment>
<evidence type="ECO:0000313" key="2">
    <source>
        <dbReference type="Proteomes" id="UP001143856"/>
    </source>
</evidence>
<sequence>MRKRGARWAWCCTLIPRTTVRSQRQTVSSLSQAGRQDHLQELKGEQDFHGGWLPKIPCIPVSTTDAIHLLRVLNTHGPLAADLSDRWHGGALDFYGVNYNVGPSPSDVSIHLVNQGTLHNGSVHNVIATIPGTIADDGIVIIGNHRDAWGPGAGDPNSGSAALNEVVRSFGVALKSGWRPRRTIIFASWEGEEFGQIGSLPWIRENLGWLRDSAVAYLNVVVAASGMVFRAKGSPLLYKVVDYATDLVISPNQTIANQSVSDVWGGKIGTAGGGDAIRFQGLPCVATVDFGFMPGLGVESGVFPYHTGFDTFDWMDRVGDPEWKYHITSAKIWSLMTARLAQSQVLDMSVTDYAIAIRNWVDDLDQMWPSRINLSALYNAIERLARAASVFDAHAESLRAPTKPCWKIWSTNQRDGAIRQVNKVYIDFERKFFYGPGFDDNPSLHHVMITPKFGGSKSDQRRGEKLFLPPKNLQPNPTWHLYVIDSIAYQNKRWRDIIIQKIDDATHLLDEQHLIWNEL</sequence>
<keyword evidence="2" id="KW-1185">Reference proteome</keyword>
<name>A0ACC1P1C0_9PEZI</name>
<evidence type="ECO:0000313" key="1">
    <source>
        <dbReference type="EMBL" id="KAJ2985518.1"/>
    </source>
</evidence>
<accession>A0ACC1P1C0</accession>
<protein>
    <submittedName>
        <fullName evidence="1">Uncharacterized protein</fullName>
    </submittedName>
</protein>
<organism evidence="1 2">
    <name type="scientific">Xylaria curta</name>
    <dbReference type="NCBI Taxonomy" id="42375"/>
    <lineage>
        <taxon>Eukaryota</taxon>
        <taxon>Fungi</taxon>
        <taxon>Dikarya</taxon>
        <taxon>Ascomycota</taxon>
        <taxon>Pezizomycotina</taxon>
        <taxon>Sordariomycetes</taxon>
        <taxon>Xylariomycetidae</taxon>
        <taxon>Xylariales</taxon>
        <taxon>Xylariaceae</taxon>
        <taxon>Xylaria</taxon>
    </lineage>
</organism>
<proteinExistence type="predicted"/>
<dbReference type="EMBL" id="JAPDGR010001091">
    <property type="protein sequence ID" value="KAJ2985518.1"/>
    <property type="molecule type" value="Genomic_DNA"/>
</dbReference>
<reference evidence="1" key="1">
    <citation type="submission" date="2022-10" db="EMBL/GenBank/DDBJ databases">
        <title>Genome Sequence of Xylaria curta.</title>
        <authorList>
            <person name="Buettner E."/>
        </authorList>
    </citation>
    <scope>NUCLEOTIDE SEQUENCE</scope>
    <source>
        <strain evidence="1">Babe10</strain>
    </source>
</reference>